<reference evidence="1 2" key="1">
    <citation type="submission" date="2022-05" db="EMBL/GenBank/DDBJ databases">
        <title>Complete sequence of strain NY11312.</title>
        <authorList>
            <person name="Zhou D."/>
        </authorList>
    </citation>
    <scope>NUCLEOTIDE SEQUENCE [LARGE SCALE GENOMIC DNA]</scope>
    <source>
        <strain evidence="1 2">NY11312</strain>
    </source>
</reference>
<sequence length="66" mass="7023">MSEPKVIEVRSDDPAINSSIVVAADLASRDIPFVAVPCITPEQADAAALLGKKHFAEILQMLPANH</sequence>
<protein>
    <submittedName>
        <fullName evidence="1">Uncharacterized protein</fullName>
    </submittedName>
</protein>
<dbReference type="EMBL" id="CP096916">
    <property type="protein sequence ID" value="WBM40008.1"/>
    <property type="molecule type" value="Genomic_DNA"/>
</dbReference>
<accession>A0ABY7N9D4</accession>
<keyword evidence="2" id="KW-1185">Reference proteome</keyword>
<evidence type="ECO:0000313" key="1">
    <source>
        <dbReference type="EMBL" id="WBM40008.1"/>
    </source>
</evidence>
<proteinExistence type="predicted"/>
<organism evidence="1 2">
    <name type="scientific">Alcaligenes faecalis</name>
    <dbReference type="NCBI Taxonomy" id="511"/>
    <lineage>
        <taxon>Bacteria</taxon>
        <taxon>Pseudomonadati</taxon>
        <taxon>Pseudomonadota</taxon>
        <taxon>Betaproteobacteria</taxon>
        <taxon>Burkholderiales</taxon>
        <taxon>Alcaligenaceae</taxon>
        <taxon>Alcaligenes</taxon>
    </lineage>
</organism>
<name>A0ABY7N9D4_ALCFA</name>
<dbReference type="Proteomes" id="UP001211866">
    <property type="component" value="Chromosome"/>
</dbReference>
<evidence type="ECO:0000313" key="2">
    <source>
        <dbReference type="Proteomes" id="UP001211866"/>
    </source>
</evidence>
<gene>
    <name evidence="1" type="ORF">M2J83_09420</name>
</gene>
<dbReference type="RefSeq" id="WP_270119930.1">
    <property type="nucleotide sequence ID" value="NZ_CP096916.1"/>
</dbReference>